<dbReference type="KEGG" id="ssao:94297578"/>
<gene>
    <name evidence="1" type="ORF">SS50377_23555</name>
</gene>
<name>A0A9P8RYB4_9EUKA</name>
<reference evidence="1 2" key="1">
    <citation type="journal article" date="2014" name="PLoS Genet.">
        <title>The Genome of Spironucleus salmonicida Highlights a Fish Pathogen Adapted to Fluctuating Environments.</title>
        <authorList>
            <person name="Xu F."/>
            <person name="Jerlstrom-Hultqvist J."/>
            <person name="Einarsson E."/>
            <person name="Astvaldsson A."/>
            <person name="Svard S.G."/>
            <person name="Andersson J.O."/>
        </authorList>
    </citation>
    <scope>NUCLEOTIDE SEQUENCE [LARGE SCALE GENOMIC DNA]</scope>
    <source>
        <strain evidence="1 2">ATCC 50377</strain>
    </source>
</reference>
<comment type="caution">
    <text evidence="1">The sequence shown here is derived from an EMBL/GenBank/DDBJ whole genome shotgun (WGS) entry which is preliminary data.</text>
</comment>
<organism evidence="1 2">
    <name type="scientific">Spironucleus salmonicida</name>
    <dbReference type="NCBI Taxonomy" id="348837"/>
    <lineage>
        <taxon>Eukaryota</taxon>
        <taxon>Metamonada</taxon>
        <taxon>Diplomonadida</taxon>
        <taxon>Hexamitidae</taxon>
        <taxon>Hexamitinae</taxon>
        <taxon>Spironucleus</taxon>
    </lineage>
</organism>
<evidence type="ECO:0000313" key="1">
    <source>
        <dbReference type="EMBL" id="KAH0573620.1"/>
    </source>
</evidence>
<dbReference type="AlphaFoldDB" id="A0A9P8RYB4"/>
<accession>A0A9P8RYB4</accession>
<proteinExistence type="predicted"/>
<dbReference type="EMBL" id="AUWU02000004">
    <property type="protein sequence ID" value="KAH0573620.1"/>
    <property type="molecule type" value="Genomic_DNA"/>
</dbReference>
<keyword evidence="2" id="KW-1185">Reference proteome</keyword>
<dbReference type="GeneID" id="94297578"/>
<protein>
    <submittedName>
        <fullName evidence="1">Uncharacterized protein</fullName>
    </submittedName>
</protein>
<sequence>MIQTNFKVLMGKVPNCKCFKFSRQDVFQNPVIPHEKYLNGKQLLLLSQIQQSILLQKNILVLVIPVTEIDALEVLFILNLYTELNFDFIFLNQEREIKMIFMSFPIQFFSIQFSRCCYLTHQNTQFKFNIEYKSQRFLYFSEQFSEFILKVMNYDIRQLSLYQLKKFGFQTDNTPYFFDDKITEPLNELLPSAISRSLQLRNSCNGLKEGKDVENIIQSLITDLIMISDELQDIFINSVKILVVTNNLIIFQVFSCISNSFSLKVSKIGNCCKYEPLQSSKLTTLEQKFQQFNINLSKRRQPLFQQNDILFENMPSLKTKMLTQFLPITLKDCIRQLLDGINKISSKMSALEFNQLVFVLQSEYFELSNICLTYYVDMQLLTVNLVNISNSENLLQQSLKLIKESHIHDKRVIGAYYKDHEIDLLYRIFNFISIEFDQKLNFNECIQYKSEAMNTSQFIQALYTYVCQIYGFRSYTIQNSIGATISIVQVNKNGEILNAAVDFASRLFFVSESQLPYQYQLKFKLNDSMNNIKKKFLFYLPNASLMKKLVKNLIENSDQAVNLQSSFANSLVNTQRSIADQSGRIDLLERSGRWEVRCWVEGQESYDYFIDYFASALCKPNGQLPLGLKIQNFGQIVQLNLSFSDPIREWSNYFLNKSGVFLVQQNELRGIIEKTNCHFIGVMNLNGLNLLIIEYAD</sequence>
<evidence type="ECO:0000313" key="2">
    <source>
        <dbReference type="Proteomes" id="UP000018208"/>
    </source>
</evidence>
<dbReference type="RefSeq" id="XP_067764393.1">
    <property type="nucleotide sequence ID" value="XM_067907419.1"/>
</dbReference>
<dbReference type="Proteomes" id="UP000018208">
    <property type="component" value="Unassembled WGS sequence"/>
</dbReference>